<dbReference type="AlphaFoldDB" id="A0A0K1XGL3"/>
<evidence type="ECO:0000313" key="3">
    <source>
        <dbReference type="Proteomes" id="UP000063953"/>
    </source>
</evidence>
<dbReference type="STRING" id="1697053.AKN87_01860"/>
<dbReference type="RefSeq" id="WP_053101811.1">
    <property type="nucleotide sequence ID" value="NZ_CP012358.1"/>
</dbReference>
<name>A0A0K1XGL3_9GAMM</name>
<dbReference type="KEGG" id="pbb:AKN87_01860"/>
<protein>
    <submittedName>
        <fullName evidence="2">Uncharacterized protein</fullName>
    </submittedName>
</protein>
<accession>A0A0K1XGL3</accession>
<dbReference type="EMBL" id="CP012365">
    <property type="protein sequence ID" value="AKX60476.1"/>
    <property type="molecule type" value="Genomic_DNA"/>
</dbReference>
<evidence type="ECO:0000313" key="2">
    <source>
        <dbReference type="EMBL" id="AKX60476.1"/>
    </source>
</evidence>
<reference evidence="2 3" key="1">
    <citation type="journal article" date="2015" name="Genome Announc.">
        <title>Genome Sequences of Oblitimonas alkaliphila gen. nov. sp. nov. (Proposed), a Novel Bacterium of the Pseudomonadaceae Family.</title>
        <authorList>
            <person name="Lauer A.C."/>
            <person name="Nicholson A.C."/>
            <person name="Humrighouse B.W."/>
            <person name="Emery B."/>
            <person name="Drobish A."/>
            <person name="Juieng P."/>
            <person name="Loparev V."/>
            <person name="McQuiston J.R."/>
        </authorList>
    </citation>
    <scope>NUCLEOTIDE SEQUENCE [LARGE SCALE GENOMIC DNA]</scope>
    <source>
        <strain evidence="2 3">E5571</strain>
    </source>
</reference>
<organism evidence="2 3">
    <name type="scientific">Thiopseudomonas alkaliphila</name>
    <dbReference type="NCBI Taxonomy" id="1697053"/>
    <lineage>
        <taxon>Bacteria</taxon>
        <taxon>Pseudomonadati</taxon>
        <taxon>Pseudomonadota</taxon>
        <taxon>Gammaproteobacteria</taxon>
        <taxon>Pseudomonadales</taxon>
        <taxon>Pseudomonadaceae</taxon>
        <taxon>Thiopseudomonas</taxon>
    </lineage>
</organism>
<dbReference type="Proteomes" id="UP000063953">
    <property type="component" value="Chromosome"/>
</dbReference>
<keyword evidence="1" id="KW-0472">Membrane</keyword>
<sequence length="136" mass="15377">MSYIHQALFTYYWGVKGMQCPKCDYEPTDYEQKRSKDQCPECGVYYAKFDAKQEAKIKAESEQSQTKLTQPTPSYQPVNRISIKNANPVVVVDIEMTFWSMVVFMVKWAFASIPAFIIIMATVVVASNILGALIAG</sequence>
<gene>
    <name evidence="2" type="ORF">AKN88_11475</name>
</gene>
<feature type="transmembrane region" description="Helical" evidence="1">
    <location>
        <begin position="116"/>
        <end position="135"/>
    </location>
</feature>
<keyword evidence="1" id="KW-0812">Transmembrane</keyword>
<proteinExistence type="predicted"/>
<evidence type="ECO:0000256" key="1">
    <source>
        <dbReference type="SAM" id="Phobius"/>
    </source>
</evidence>
<keyword evidence="1" id="KW-1133">Transmembrane helix</keyword>
<keyword evidence="3" id="KW-1185">Reference proteome</keyword>
<dbReference type="GeneID" id="93983013"/>